<accession>A0AAD7SIK0</accession>
<dbReference type="GO" id="GO:0016233">
    <property type="term" value="P:telomere capping"/>
    <property type="evidence" value="ECO:0007669"/>
    <property type="project" value="InterPro"/>
</dbReference>
<dbReference type="GO" id="GO:0042162">
    <property type="term" value="F:telomeric DNA binding"/>
    <property type="evidence" value="ECO:0007669"/>
    <property type="project" value="TreeGrafter"/>
</dbReference>
<sequence>MESRSFSRTENSDPSLPLSSLRLLVPPLRLVSAAMWQVVQKQDIMHYGKLEELVSLVTEAVPELLSYRQRTQLILALRVKLILELCRSEHTADPHTIQLHLDRIRSPSISPEHTESTEVEVERSAANFLELVHALLEDPAEREHFFQEVFPVQFGPKYDTALQALVWEFLSRLEQLLPIPDLQQTLPWLGAAPCVLEECVQSVSNPQHLQALLHHYRCLGHLDMNETPPFKDNNIFSSLSLPSLKRVVDSTEPTDCNNQLESESVLNSSAARFIRERDLC</sequence>
<dbReference type="Proteomes" id="UP001221898">
    <property type="component" value="Unassembled WGS sequence"/>
</dbReference>
<dbReference type="InterPro" id="IPR029400">
    <property type="entry name" value="TINF2_N"/>
</dbReference>
<evidence type="ECO:0000259" key="1">
    <source>
        <dbReference type="Pfam" id="PF14973"/>
    </source>
</evidence>
<dbReference type="GO" id="GO:1904356">
    <property type="term" value="P:regulation of telomere maintenance via telomere lengthening"/>
    <property type="evidence" value="ECO:0007669"/>
    <property type="project" value="TreeGrafter"/>
</dbReference>
<dbReference type="InterPro" id="IPR039098">
    <property type="entry name" value="TINF2"/>
</dbReference>
<proteinExistence type="predicted"/>
<dbReference type="GO" id="GO:0070187">
    <property type="term" value="C:shelterin complex"/>
    <property type="evidence" value="ECO:0007669"/>
    <property type="project" value="InterPro"/>
</dbReference>
<reference evidence="2" key="1">
    <citation type="journal article" date="2023" name="Science">
        <title>Genome structures resolve the early diversification of teleost fishes.</title>
        <authorList>
            <person name="Parey E."/>
            <person name="Louis A."/>
            <person name="Montfort J."/>
            <person name="Bouchez O."/>
            <person name="Roques C."/>
            <person name="Iampietro C."/>
            <person name="Lluch J."/>
            <person name="Castinel A."/>
            <person name="Donnadieu C."/>
            <person name="Desvignes T."/>
            <person name="Floi Bucao C."/>
            <person name="Jouanno E."/>
            <person name="Wen M."/>
            <person name="Mejri S."/>
            <person name="Dirks R."/>
            <person name="Jansen H."/>
            <person name="Henkel C."/>
            <person name="Chen W.J."/>
            <person name="Zahm M."/>
            <person name="Cabau C."/>
            <person name="Klopp C."/>
            <person name="Thompson A.W."/>
            <person name="Robinson-Rechavi M."/>
            <person name="Braasch I."/>
            <person name="Lecointre G."/>
            <person name="Bobe J."/>
            <person name="Postlethwait J.H."/>
            <person name="Berthelot C."/>
            <person name="Roest Crollius H."/>
            <person name="Guiguen Y."/>
        </authorList>
    </citation>
    <scope>NUCLEOTIDE SEQUENCE</scope>
    <source>
        <strain evidence="2">NC1722</strain>
    </source>
</reference>
<comment type="caution">
    <text evidence="2">The sequence shown here is derived from an EMBL/GenBank/DDBJ whole genome shotgun (WGS) entry which is preliminary data.</text>
</comment>
<dbReference type="EMBL" id="JAINUG010000059">
    <property type="protein sequence ID" value="KAJ8403264.1"/>
    <property type="molecule type" value="Genomic_DNA"/>
</dbReference>
<dbReference type="PANTHER" id="PTHR15512:SF2">
    <property type="match status" value="1"/>
</dbReference>
<dbReference type="CDD" id="cd11657">
    <property type="entry name" value="TIN2_N"/>
    <property type="match status" value="1"/>
</dbReference>
<keyword evidence="3" id="KW-1185">Reference proteome</keyword>
<dbReference type="Pfam" id="PF14973">
    <property type="entry name" value="TINF2_N"/>
    <property type="match status" value="1"/>
</dbReference>
<name>A0AAD7SIK0_9TELE</name>
<feature type="domain" description="TERF1-interacting nuclear factor 2 N-terminal" evidence="1">
    <location>
        <begin position="36"/>
        <end position="184"/>
    </location>
</feature>
<organism evidence="2 3">
    <name type="scientific">Aldrovandia affinis</name>
    <dbReference type="NCBI Taxonomy" id="143900"/>
    <lineage>
        <taxon>Eukaryota</taxon>
        <taxon>Metazoa</taxon>
        <taxon>Chordata</taxon>
        <taxon>Craniata</taxon>
        <taxon>Vertebrata</taxon>
        <taxon>Euteleostomi</taxon>
        <taxon>Actinopterygii</taxon>
        <taxon>Neopterygii</taxon>
        <taxon>Teleostei</taxon>
        <taxon>Notacanthiformes</taxon>
        <taxon>Halosauridae</taxon>
        <taxon>Aldrovandia</taxon>
    </lineage>
</organism>
<gene>
    <name evidence="2" type="ORF">AAFF_G00354810</name>
</gene>
<protein>
    <recommendedName>
        <fullName evidence="1">TERF1-interacting nuclear factor 2 N-terminal domain-containing protein</fullName>
    </recommendedName>
</protein>
<evidence type="ECO:0000313" key="3">
    <source>
        <dbReference type="Proteomes" id="UP001221898"/>
    </source>
</evidence>
<dbReference type="AlphaFoldDB" id="A0AAD7SIK0"/>
<evidence type="ECO:0000313" key="2">
    <source>
        <dbReference type="EMBL" id="KAJ8403264.1"/>
    </source>
</evidence>
<dbReference type="PANTHER" id="PTHR15512">
    <property type="entry name" value="TERF1-INTERACTING NUCLEAR FACTOR 2"/>
    <property type="match status" value="1"/>
</dbReference>